<feature type="domain" description="Cysteine-rich" evidence="2">
    <location>
        <begin position="123"/>
        <end position="207"/>
    </location>
</feature>
<evidence type="ECO:0000259" key="2">
    <source>
        <dbReference type="Pfam" id="PF02754"/>
    </source>
</evidence>
<name>A0ABP8QEJ6_9ACTN</name>
<accession>A0ABP8QEJ6</accession>
<sequence>MRIAVFVTCWGDALFPATGRAVVRLLEHLGHEVVFDPAQTCCGHMHWTAGYHPEATALARRLTEMFTGHELIVTPSASCAATVRTAYPRMDPALAGLPVYELSELLVDVLGVTDVGARYPHRVTYQPTCHSLRALGLGDRPLRLLRAVRDLELADLPEAGECCGFGGAFAMKNADTSVAMVADKIARIHETGAEVVCAADDSCLTHLGGALSRLRSGVRAVHLAEILASGLGPAEPARTPDDAGRTTGTAPRSDTPRRETRRSDAPRSDVLRSDAPGPDVPGPDKPRSDVPRSDAP</sequence>
<protein>
    <submittedName>
        <fullName evidence="3">(Fe-S)-binding protein</fullName>
    </submittedName>
</protein>
<evidence type="ECO:0000313" key="4">
    <source>
        <dbReference type="Proteomes" id="UP001500503"/>
    </source>
</evidence>
<dbReference type="InterPro" id="IPR004017">
    <property type="entry name" value="Cys_rich_dom"/>
</dbReference>
<feature type="compositionally biased region" description="Basic and acidic residues" evidence="1">
    <location>
        <begin position="254"/>
        <end position="272"/>
    </location>
</feature>
<comment type="caution">
    <text evidence="3">The sequence shown here is derived from an EMBL/GenBank/DDBJ whole genome shotgun (WGS) entry which is preliminary data.</text>
</comment>
<feature type="region of interest" description="Disordered" evidence="1">
    <location>
        <begin position="232"/>
        <end position="296"/>
    </location>
</feature>
<dbReference type="PANTHER" id="PTHR30296">
    <property type="entry name" value="UNCHARACTERIZED PROTEIN YKGE"/>
    <property type="match status" value="1"/>
</dbReference>
<feature type="compositionally biased region" description="Basic and acidic residues" evidence="1">
    <location>
        <begin position="282"/>
        <end position="296"/>
    </location>
</feature>
<dbReference type="PANTHER" id="PTHR30296:SF0">
    <property type="entry name" value="LACTATE UTILIZATION PROTEIN A"/>
    <property type="match status" value="1"/>
</dbReference>
<evidence type="ECO:0000256" key="1">
    <source>
        <dbReference type="SAM" id="MobiDB-lite"/>
    </source>
</evidence>
<dbReference type="Pfam" id="PF02754">
    <property type="entry name" value="CCG"/>
    <property type="match status" value="2"/>
</dbReference>
<dbReference type="EMBL" id="BAABHF010000026">
    <property type="protein sequence ID" value="GAA4502051.1"/>
    <property type="molecule type" value="Genomic_DNA"/>
</dbReference>
<gene>
    <name evidence="3" type="ORF">GCM10023191_053020</name>
</gene>
<organism evidence="3 4">
    <name type="scientific">Actinoallomurus oryzae</name>
    <dbReference type="NCBI Taxonomy" id="502180"/>
    <lineage>
        <taxon>Bacteria</taxon>
        <taxon>Bacillati</taxon>
        <taxon>Actinomycetota</taxon>
        <taxon>Actinomycetes</taxon>
        <taxon>Streptosporangiales</taxon>
        <taxon>Thermomonosporaceae</taxon>
        <taxon>Actinoallomurus</taxon>
    </lineage>
</organism>
<feature type="domain" description="Cysteine-rich" evidence="2">
    <location>
        <begin position="3"/>
        <end position="83"/>
    </location>
</feature>
<proteinExistence type="predicted"/>
<evidence type="ECO:0000313" key="3">
    <source>
        <dbReference type="EMBL" id="GAA4502051.1"/>
    </source>
</evidence>
<keyword evidence="4" id="KW-1185">Reference proteome</keyword>
<reference evidence="4" key="1">
    <citation type="journal article" date="2019" name="Int. J. Syst. Evol. Microbiol.">
        <title>The Global Catalogue of Microorganisms (GCM) 10K type strain sequencing project: providing services to taxonomists for standard genome sequencing and annotation.</title>
        <authorList>
            <consortium name="The Broad Institute Genomics Platform"/>
            <consortium name="The Broad Institute Genome Sequencing Center for Infectious Disease"/>
            <person name="Wu L."/>
            <person name="Ma J."/>
        </authorList>
    </citation>
    <scope>NUCLEOTIDE SEQUENCE [LARGE SCALE GENOMIC DNA]</scope>
    <source>
        <strain evidence="4">JCM 17933</strain>
    </source>
</reference>
<dbReference type="Proteomes" id="UP001500503">
    <property type="component" value="Unassembled WGS sequence"/>
</dbReference>